<protein>
    <submittedName>
        <fullName evidence="2">Uncharacterized protein</fullName>
    </submittedName>
</protein>
<dbReference type="RefSeq" id="WP_316433380.1">
    <property type="nucleotide sequence ID" value="NZ_CP053586.1"/>
</dbReference>
<name>A0AA96W958_9CYAN</name>
<reference evidence="2" key="1">
    <citation type="submission" date="2020-05" db="EMBL/GenBank/DDBJ databases">
        <authorList>
            <person name="Zhu T."/>
            <person name="Keshari N."/>
            <person name="Lu X."/>
        </authorList>
    </citation>
    <scope>NUCLEOTIDE SEQUENCE</scope>
    <source>
        <strain evidence="2">NK1-12</strain>
    </source>
</reference>
<feature type="transmembrane region" description="Helical" evidence="1">
    <location>
        <begin position="69"/>
        <end position="89"/>
    </location>
</feature>
<dbReference type="EMBL" id="CP053586">
    <property type="protein sequence ID" value="WNZ22012.1"/>
    <property type="molecule type" value="Genomic_DNA"/>
</dbReference>
<feature type="transmembrane region" description="Helical" evidence="1">
    <location>
        <begin position="7"/>
        <end position="28"/>
    </location>
</feature>
<feature type="transmembrane region" description="Helical" evidence="1">
    <location>
        <begin position="109"/>
        <end position="126"/>
    </location>
</feature>
<proteinExistence type="predicted"/>
<keyword evidence="1" id="KW-0472">Membrane</keyword>
<evidence type="ECO:0000313" key="2">
    <source>
        <dbReference type="EMBL" id="WNZ22012.1"/>
    </source>
</evidence>
<organism evidence="2">
    <name type="scientific">Leptolyngbya sp. NK1-12</name>
    <dbReference type="NCBI Taxonomy" id="2547451"/>
    <lineage>
        <taxon>Bacteria</taxon>
        <taxon>Bacillati</taxon>
        <taxon>Cyanobacteriota</taxon>
        <taxon>Cyanophyceae</taxon>
        <taxon>Leptolyngbyales</taxon>
        <taxon>Leptolyngbyaceae</taxon>
        <taxon>Leptolyngbya group</taxon>
        <taxon>Leptolyngbya</taxon>
    </lineage>
</organism>
<evidence type="ECO:0000256" key="1">
    <source>
        <dbReference type="SAM" id="Phobius"/>
    </source>
</evidence>
<keyword evidence="1" id="KW-1133">Transmembrane helix</keyword>
<dbReference type="AlphaFoldDB" id="A0AA96W958"/>
<accession>A0AA96W958</accession>
<keyword evidence="1" id="KW-0812">Transmembrane</keyword>
<sequence length="130" mass="14258">MQVFKLAVIYFAIVFGAGFVLGFIRVLLVAPHVGTRMAELLEMPLMLIAIGLAARWVRQHADFTNSWSLFSLGLIALGLLLLAEIAVGMGLRGLSPTESLINPDPVSGTIYYIMLGVFALMPWLLTRVRL</sequence>
<gene>
    <name evidence="2" type="ORF">HJG54_03445</name>
</gene>
<feature type="transmembrane region" description="Helical" evidence="1">
    <location>
        <begin position="40"/>
        <end position="57"/>
    </location>
</feature>